<dbReference type="InterPro" id="IPR000073">
    <property type="entry name" value="AB_hydrolase_1"/>
</dbReference>
<dbReference type="Proteomes" id="UP000198356">
    <property type="component" value="Unassembled WGS sequence"/>
</dbReference>
<dbReference type="PRINTS" id="PR00111">
    <property type="entry name" value="ABHYDROLASE"/>
</dbReference>
<protein>
    <submittedName>
        <fullName evidence="2">Pimeloyl-ACP methyl ester carboxylesterase</fullName>
    </submittedName>
</protein>
<sequence>MGARIERRVKELCVVVDGVRLNYLRSGSGPALVLLHGLVGSARNWQQNIESLSREATVYALDLPNMGESERVLGLDASQAATADYVAKWMDAVGLADADVCGHSHGGAVSLMLASRHPEKVRRLVLFAPANPFCDSGRHLIRFYRSAMGSRLARMIPHLPRFVHHTALGRMYGDPGRVRAGALEAYTRNLNRGSLEHVLQIVRRWGVDMKALHESLARQIDVPVLLVWGDADRAVSFASSAKLREFLPQSSLFVLPGVGHLPFEEMPEVSNRAVREWLRTGEILAARATSTESVAWDREAVRA</sequence>
<evidence type="ECO:0000259" key="1">
    <source>
        <dbReference type="Pfam" id="PF00561"/>
    </source>
</evidence>
<dbReference type="InterPro" id="IPR029058">
    <property type="entry name" value="AB_hydrolase_fold"/>
</dbReference>
<dbReference type="Gene3D" id="3.40.50.1820">
    <property type="entry name" value="alpha/beta hydrolase"/>
    <property type="match status" value="1"/>
</dbReference>
<dbReference type="AlphaFoldDB" id="A0A239J8Z9"/>
<dbReference type="PANTHER" id="PTHR46438:SF11">
    <property type="entry name" value="LIPASE-RELATED"/>
    <property type="match status" value="1"/>
</dbReference>
<evidence type="ECO:0000313" key="2">
    <source>
        <dbReference type="EMBL" id="SNT02371.1"/>
    </source>
</evidence>
<dbReference type="SUPFAM" id="SSF53474">
    <property type="entry name" value="alpha/beta-Hydrolases"/>
    <property type="match status" value="1"/>
</dbReference>
<keyword evidence="3" id="KW-1185">Reference proteome</keyword>
<evidence type="ECO:0000313" key="3">
    <source>
        <dbReference type="Proteomes" id="UP000198356"/>
    </source>
</evidence>
<dbReference type="Pfam" id="PF00561">
    <property type="entry name" value="Abhydrolase_1"/>
    <property type="match status" value="1"/>
</dbReference>
<dbReference type="EMBL" id="FZOU01000003">
    <property type="protein sequence ID" value="SNT02371.1"/>
    <property type="molecule type" value="Genomic_DNA"/>
</dbReference>
<reference evidence="2 3" key="1">
    <citation type="submission" date="2017-06" db="EMBL/GenBank/DDBJ databases">
        <authorList>
            <person name="Kim H.J."/>
            <person name="Triplett B.A."/>
        </authorList>
    </citation>
    <scope>NUCLEOTIDE SEQUENCE [LARGE SCALE GENOMIC DNA]</scope>
    <source>
        <strain evidence="2 3">DSM 18704</strain>
    </source>
</reference>
<dbReference type="PANTHER" id="PTHR46438">
    <property type="entry name" value="ALPHA/BETA-HYDROLASES SUPERFAMILY PROTEIN"/>
    <property type="match status" value="1"/>
</dbReference>
<accession>A0A239J8Z9</accession>
<name>A0A239J8Z9_9BACT</name>
<gene>
    <name evidence="2" type="ORF">SAMN05421770_103499</name>
</gene>
<feature type="domain" description="AB hydrolase-1" evidence="1">
    <location>
        <begin position="30"/>
        <end position="265"/>
    </location>
</feature>
<proteinExistence type="predicted"/>
<dbReference type="OrthoDB" id="9808398at2"/>
<organism evidence="2 3">
    <name type="scientific">Granulicella rosea</name>
    <dbReference type="NCBI Taxonomy" id="474952"/>
    <lineage>
        <taxon>Bacteria</taxon>
        <taxon>Pseudomonadati</taxon>
        <taxon>Acidobacteriota</taxon>
        <taxon>Terriglobia</taxon>
        <taxon>Terriglobales</taxon>
        <taxon>Acidobacteriaceae</taxon>
        <taxon>Granulicella</taxon>
    </lineage>
</organism>